<proteinExistence type="predicted"/>
<comment type="caution">
    <text evidence="1">The sequence shown here is derived from an EMBL/GenBank/DDBJ whole genome shotgun (WGS) entry which is preliminary data.</text>
</comment>
<dbReference type="PANTHER" id="PTHR15811">
    <property type="entry name" value="MTH938 DOMAIN-CONTAINING PROTEIN"/>
    <property type="match status" value="1"/>
</dbReference>
<dbReference type="InterPro" id="IPR007523">
    <property type="entry name" value="NDUFAF3/AAMDC"/>
</dbReference>
<dbReference type="GO" id="GO:0005737">
    <property type="term" value="C:cytoplasm"/>
    <property type="evidence" value="ECO:0007669"/>
    <property type="project" value="TreeGrafter"/>
</dbReference>
<protein>
    <submittedName>
        <fullName evidence="1">Uncharacterized protein</fullName>
    </submittedName>
</protein>
<accession>X0ZLQ8</accession>
<organism evidence="1">
    <name type="scientific">marine sediment metagenome</name>
    <dbReference type="NCBI Taxonomy" id="412755"/>
    <lineage>
        <taxon>unclassified sequences</taxon>
        <taxon>metagenomes</taxon>
        <taxon>ecological metagenomes</taxon>
    </lineage>
</organism>
<dbReference type="PANTHER" id="PTHR15811:SF5">
    <property type="entry name" value="MTH938 DOMAIN-CONTAINING PROTEIN"/>
    <property type="match status" value="1"/>
</dbReference>
<name>X0ZLQ8_9ZZZZ</name>
<dbReference type="Pfam" id="PF04430">
    <property type="entry name" value="DUF498"/>
    <property type="match status" value="1"/>
</dbReference>
<gene>
    <name evidence="1" type="ORF">S01H1_82343</name>
</gene>
<sequence>MIESYAFGRMDVDGHTYTSDLIIFPDRVNDSWWRKSGHNLCLEDIEDVLKEKPEVLVVGTGFYGIVSVEEEVKSQAQSQG</sequence>
<dbReference type="AlphaFoldDB" id="X0ZLQ8"/>
<feature type="non-terminal residue" evidence="1">
    <location>
        <position position="80"/>
    </location>
</feature>
<evidence type="ECO:0000313" key="1">
    <source>
        <dbReference type="EMBL" id="GAG49191.1"/>
    </source>
</evidence>
<reference evidence="1" key="1">
    <citation type="journal article" date="2014" name="Front. Microbiol.">
        <title>High frequency of phylogenetically diverse reductive dehalogenase-homologous genes in deep subseafloor sedimentary metagenomes.</title>
        <authorList>
            <person name="Kawai M."/>
            <person name="Futagami T."/>
            <person name="Toyoda A."/>
            <person name="Takaki Y."/>
            <person name="Nishi S."/>
            <person name="Hori S."/>
            <person name="Arai W."/>
            <person name="Tsubouchi T."/>
            <person name="Morono Y."/>
            <person name="Uchiyama I."/>
            <person name="Ito T."/>
            <person name="Fujiyama A."/>
            <person name="Inagaki F."/>
            <person name="Takami H."/>
        </authorList>
    </citation>
    <scope>NUCLEOTIDE SEQUENCE</scope>
    <source>
        <strain evidence="1">Expedition CK06-06</strain>
    </source>
</reference>
<dbReference type="InterPro" id="IPR036748">
    <property type="entry name" value="MTH938-like_sf"/>
</dbReference>
<dbReference type="Gene3D" id="3.40.1230.10">
    <property type="entry name" value="MTH938-like"/>
    <property type="match status" value="1"/>
</dbReference>
<dbReference type="EMBL" id="BARS01055813">
    <property type="protein sequence ID" value="GAG49191.1"/>
    <property type="molecule type" value="Genomic_DNA"/>
</dbReference>
<dbReference type="SUPFAM" id="SSF64076">
    <property type="entry name" value="MTH938-like"/>
    <property type="match status" value="1"/>
</dbReference>